<name>A0A1I7SGZ8_BURXY</name>
<organism evidence="2 3">
    <name type="scientific">Bursaphelenchus xylophilus</name>
    <name type="common">Pinewood nematode worm</name>
    <name type="synonym">Aphelenchoides xylophilus</name>
    <dbReference type="NCBI Taxonomy" id="6326"/>
    <lineage>
        <taxon>Eukaryota</taxon>
        <taxon>Metazoa</taxon>
        <taxon>Ecdysozoa</taxon>
        <taxon>Nematoda</taxon>
        <taxon>Chromadorea</taxon>
        <taxon>Rhabditida</taxon>
        <taxon>Tylenchina</taxon>
        <taxon>Tylenchomorpha</taxon>
        <taxon>Aphelenchoidea</taxon>
        <taxon>Aphelenchoididae</taxon>
        <taxon>Bursaphelenchus</taxon>
    </lineage>
</organism>
<reference evidence="3" key="1">
    <citation type="submission" date="2016-11" db="UniProtKB">
        <authorList>
            <consortium name="WormBaseParasite"/>
        </authorList>
    </citation>
    <scope>IDENTIFICATION</scope>
</reference>
<dbReference type="AlphaFoldDB" id="A0A1I7SGZ8"/>
<accession>A0A1I7SGZ8</accession>
<sequence length="101" mass="11145">MSPADAASQKSSFKFLKNLVLDAGPRNNIAHRQIAHQPVAGSSIRARFDPNRGQPSQHYYQPQQGQPARYLPSQFSQRVIRVSSAAQAYPPNSQPPPPEPN</sequence>
<evidence type="ECO:0000313" key="3">
    <source>
        <dbReference type="WBParaSite" id="BXY_1231300.1"/>
    </source>
</evidence>
<proteinExistence type="predicted"/>
<dbReference type="Proteomes" id="UP000095284">
    <property type="component" value="Unplaced"/>
</dbReference>
<feature type="region of interest" description="Disordered" evidence="1">
    <location>
        <begin position="32"/>
        <end position="68"/>
    </location>
</feature>
<dbReference type="WBParaSite" id="BXY_1231300.1">
    <property type="protein sequence ID" value="BXY_1231300.1"/>
    <property type="gene ID" value="BXY_1231300"/>
</dbReference>
<protein>
    <submittedName>
        <fullName evidence="3">Ovule protein</fullName>
    </submittedName>
</protein>
<evidence type="ECO:0000313" key="2">
    <source>
        <dbReference type="Proteomes" id="UP000095284"/>
    </source>
</evidence>
<feature type="compositionally biased region" description="Polar residues" evidence="1">
    <location>
        <begin position="53"/>
        <end position="66"/>
    </location>
</feature>
<evidence type="ECO:0000256" key="1">
    <source>
        <dbReference type="SAM" id="MobiDB-lite"/>
    </source>
</evidence>